<proteinExistence type="predicted"/>
<keyword evidence="1" id="KW-0732">Signal</keyword>
<dbReference type="Proteomes" id="UP000467841">
    <property type="component" value="Unassembled WGS sequence"/>
</dbReference>
<keyword evidence="3" id="KW-1185">Reference proteome</keyword>
<dbReference type="OrthoDB" id="1872350at2759"/>
<evidence type="ECO:0000313" key="2">
    <source>
        <dbReference type="EMBL" id="CAA7050139.1"/>
    </source>
</evidence>
<dbReference type="AlphaFoldDB" id="A0A6D2KEB6"/>
<comment type="caution">
    <text evidence="2">The sequence shown here is derived from an EMBL/GenBank/DDBJ whole genome shotgun (WGS) entry which is preliminary data.</text>
</comment>
<feature type="chain" id="PRO_5025408061" evidence="1">
    <location>
        <begin position="31"/>
        <end position="80"/>
    </location>
</feature>
<organism evidence="2 3">
    <name type="scientific">Microthlaspi erraticum</name>
    <dbReference type="NCBI Taxonomy" id="1685480"/>
    <lineage>
        <taxon>Eukaryota</taxon>
        <taxon>Viridiplantae</taxon>
        <taxon>Streptophyta</taxon>
        <taxon>Embryophyta</taxon>
        <taxon>Tracheophyta</taxon>
        <taxon>Spermatophyta</taxon>
        <taxon>Magnoliopsida</taxon>
        <taxon>eudicotyledons</taxon>
        <taxon>Gunneridae</taxon>
        <taxon>Pentapetalae</taxon>
        <taxon>rosids</taxon>
        <taxon>malvids</taxon>
        <taxon>Brassicales</taxon>
        <taxon>Brassicaceae</taxon>
        <taxon>Coluteocarpeae</taxon>
        <taxon>Microthlaspi</taxon>
    </lineage>
</organism>
<accession>A0A6D2KEB6</accession>
<gene>
    <name evidence="2" type="ORF">MERR_LOCUS37374</name>
</gene>
<dbReference type="InterPro" id="IPR040273">
    <property type="entry name" value="PIP1"/>
</dbReference>
<protein>
    <submittedName>
        <fullName evidence="2">Uncharacterized protein</fullName>
    </submittedName>
</protein>
<dbReference type="PANTHER" id="PTHR37245">
    <property type="entry name" value="PAMP-INDUCED SECRETED PEPTIDE 1"/>
    <property type="match status" value="1"/>
</dbReference>
<reference evidence="2" key="1">
    <citation type="submission" date="2020-01" db="EMBL/GenBank/DDBJ databases">
        <authorList>
            <person name="Mishra B."/>
        </authorList>
    </citation>
    <scope>NUCLEOTIDE SEQUENCE [LARGE SCALE GENOMIC DNA]</scope>
</reference>
<evidence type="ECO:0000313" key="3">
    <source>
        <dbReference type="Proteomes" id="UP000467841"/>
    </source>
</evidence>
<feature type="signal peptide" evidence="1">
    <location>
        <begin position="1"/>
        <end position="30"/>
    </location>
</feature>
<dbReference type="EMBL" id="CACVBM020001440">
    <property type="protein sequence ID" value="CAA7050139.1"/>
    <property type="molecule type" value="Genomic_DNA"/>
</dbReference>
<evidence type="ECO:0000256" key="1">
    <source>
        <dbReference type="SAM" id="SignalP"/>
    </source>
</evidence>
<sequence length="80" mass="8605">MMRVSRSTVLIVVLVLALLVVEHVVVPAAAGRVLTEKLGEGRVTVMSVEKMKSTVDSWFQRLASGPSPRGRVGNEDMGSL</sequence>
<dbReference type="PANTHER" id="PTHR37245:SF4">
    <property type="entry name" value="PAMP-INDUCED SECRETED PEPTIDE 1"/>
    <property type="match status" value="1"/>
</dbReference>
<name>A0A6D2KEB6_9BRAS</name>
<dbReference type="GO" id="GO:0006952">
    <property type="term" value="P:defense response"/>
    <property type="evidence" value="ECO:0007669"/>
    <property type="project" value="InterPro"/>
</dbReference>